<evidence type="ECO:0000256" key="6">
    <source>
        <dbReference type="ARBA" id="ARBA00022989"/>
    </source>
</evidence>
<dbReference type="InterPro" id="IPR036640">
    <property type="entry name" value="ABC1_TM_sf"/>
</dbReference>
<evidence type="ECO:0000256" key="2">
    <source>
        <dbReference type="ARBA" id="ARBA00005417"/>
    </source>
</evidence>
<evidence type="ECO:0000259" key="9">
    <source>
        <dbReference type="PROSITE" id="PS50893"/>
    </source>
</evidence>
<sequence>MNSRIKKFISYYRPYKGLFAADMACAFMLSAITLVLPLGVRYITSELLDGSHSDALSRIYAVGAGLLALVILHIACEVFVDYKGHMMGAMMEGDMRSELFGHLQKLSFRFYDEQKTGQLMTRTTNDILSLAELYHHGPEDLLISILKFTGAFIILIAIDVKLTLIVFLFLPVMAAFAFYFNRKMNAALRISRDRIGDINEQVEDSLAGIRVVQSFTNEQVEIRKFARANARFLQSRSDGYKSEAIFSGGMIGFTQLITVAVIVFGGAAIVHSSMKLPDLLTFFLCIGILIEPIQRMVNFARLYQEGMTGFDRFMEILEVEPDICDAPDAAELGHAEGKVEFRQVSFKYKDDHREVLTDLSLTIEAGEYVAIVGPSGVGKTTLCSLIPRFYEVSGGTILLDGQDIRGLTLRSLRRNVGIVQQDIYLFAGTVIDNIRYGNVEATRDEVIEAAKKAHAHDFIMGLPDGYDTDIGQRGIKLSGGQKQRLSIARVFLKNPPVIIFDEATSSLDNDSEQAVQASLEELSDNRTTLVIAHRLSTVRNAQRIIVLTDDGIAEQGTHDELLARNGTYAHLYNMQLKL</sequence>
<dbReference type="InterPro" id="IPR039421">
    <property type="entry name" value="Type_1_exporter"/>
</dbReference>
<dbReference type="PROSITE" id="PS00211">
    <property type="entry name" value="ABC_TRANSPORTER_1"/>
    <property type="match status" value="1"/>
</dbReference>
<feature type="transmembrane region" description="Helical" evidence="8">
    <location>
        <begin position="59"/>
        <end position="80"/>
    </location>
</feature>
<comment type="subcellular location">
    <subcellularLocation>
        <location evidence="1">Cell membrane</location>
        <topology evidence="1">Multi-pass membrane protein</topology>
    </subcellularLocation>
</comment>
<organism evidence="11 12">
    <name type="scientific">Paenibacillus rhizosphaerae</name>
    <dbReference type="NCBI Taxonomy" id="297318"/>
    <lineage>
        <taxon>Bacteria</taxon>
        <taxon>Bacillati</taxon>
        <taxon>Bacillota</taxon>
        <taxon>Bacilli</taxon>
        <taxon>Bacillales</taxon>
        <taxon>Paenibacillaceae</taxon>
        <taxon>Paenibacillus</taxon>
    </lineage>
</organism>
<evidence type="ECO:0000256" key="7">
    <source>
        <dbReference type="ARBA" id="ARBA00023136"/>
    </source>
</evidence>
<evidence type="ECO:0000256" key="1">
    <source>
        <dbReference type="ARBA" id="ARBA00004651"/>
    </source>
</evidence>
<feature type="transmembrane region" description="Helical" evidence="8">
    <location>
        <begin position="20"/>
        <end position="39"/>
    </location>
</feature>
<keyword evidence="3 8" id="KW-0812">Transmembrane</keyword>
<keyword evidence="7 8" id="KW-0472">Membrane</keyword>
<feature type="transmembrane region" description="Helical" evidence="8">
    <location>
        <begin position="244"/>
        <end position="270"/>
    </location>
</feature>
<dbReference type="PANTHER" id="PTHR43394:SF1">
    <property type="entry name" value="ATP-BINDING CASSETTE SUB-FAMILY B MEMBER 10, MITOCHONDRIAL"/>
    <property type="match status" value="1"/>
</dbReference>
<feature type="domain" description="ABC transmembrane type-1" evidence="10">
    <location>
        <begin position="23"/>
        <end position="305"/>
    </location>
</feature>
<dbReference type="CDD" id="cd18549">
    <property type="entry name" value="ABC_6TM_YwjA_like"/>
    <property type="match status" value="1"/>
</dbReference>
<evidence type="ECO:0000313" key="12">
    <source>
        <dbReference type="Proteomes" id="UP000517523"/>
    </source>
</evidence>
<dbReference type="Gene3D" id="3.40.50.300">
    <property type="entry name" value="P-loop containing nucleotide triphosphate hydrolases"/>
    <property type="match status" value="1"/>
</dbReference>
<dbReference type="InterPro" id="IPR027417">
    <property type="entry name" value="P-loop_NTPase"/>
</dbReference>
<evidence type="ECO:0000256" key="8">
    <source>
        <dbReference type="SAM" id="Phobius"/>
    </source>
</evidence>
<dbReference type="Gene3D" id="1.20.1560.10">
    <property type="entry name" value="ABC transporter type 1, transmembrane domain"/>
    <property type="match status" value="1"/>
</dbReference>
<dbReference type="GO" id="GO:0005886">
    <property type="term" value="C:plasma membrane"/>
    <property type="evidence" value="ECO:0007669"/>
    <property type="project" value="UniProtKB-SubCell"/>
</dbReference>
<keyword evidence="6 8" id="KW-1133">Transmembrane helix</keyword>
<dbReference type="InterPro" id="IPR017871">
    <property type="entry name" value="ABC_transporter-like_CS"/>
</dbReference>
<gene>
    <name evidence="11" type="ORF">FHS19_001243</name>
</gene>
<feature type="transmembrane region" description="Helical" evidence="8">
    <location>
        <begin position="164"/>
        <end position="181"/>
    </location>
</feature>
<dbReference type="GO" id="GO:0005524">
    <property type="term" value="F:ATP binding"/>
    <property type="evidence" value="ECO:0007669"/>
    <property type="project" value="UniProtKB-KW"/>
</dbReference>
<dbReference type="PANTHER" id="PTHR43394">
    <property type="entry name" value="ATP-DEPENDENT PERMEASE MDL1, MITOCHONDRIAL"/>
    <property type="match status" value="1"/>
</dbReference>
<dbReference type="FunFam" id="3.40.50.300:FF:000218">
    <property type="entry name" value="Multidrug ABC transporter ATP-binding protein"/>
    <property type="match status" value="1"/>
</dbReference>
<dbReference type="GO" id="GO:0016887">
    <property type="term" value="F:ATP hydrolysis activity"/>
    <property type="evidence" value="ECO:0007669"/>
    <property type="project" value="InterPro"/>
</dbReference>
<proteinExistence type="inferred from homology"/>
<evidence type="ECO:0000259" key="10">
    <source>
        <dbReference type="PROSITE" id="PS50929"/>
    </source>
</evidence>
<accession>A0A839TMK7</accession>
<keyword evidence="4" id="KW-0547">Nucleotide-binding</keyword>
<evidence type="ECO:0000256" key="3">
    <source>
        <dbReference type="ARBA" id="ARBA00022692"/>
    </source>
</evidence>
<dbReference type="SUPFAM" id="SSF90123">
    <property type="entry name" value="ABC transporter transmembrane region"/>
    <property type="match status" value="1"/>
</dbReference>
<dbReference type="SUPFAM" id="SSF52540">
    <property type="entry name" value="P-loop containing nucleoside triphosphate hydrolases"/>
    <property type="match status" value="1"/>
</dbReference>
<evidence type="ECO:0000313" key="11">
    <source>
        <dbReference type="EMBL" id="MBB3126589.1"/>
    </source>
</evidence>
<name>A0A839TMK7_9BACL</name>
<evidence type="ECO:0000256" key="4">
    <source>
        <dbReference type="ARBA" id="ARBA00022741"/>
    </source>
</evidence>
<dbReference type="InterPro" id="IPR011527">
    <property type="entry name" value="ABC1_TM_dom"/>
</dbReference>
<dbReference type="InterPro" id="IPR003439">
    <property type="entry name" value="ABC_transporter-like_ATP-bd"/>
</dbReference>
<dbReference type="Pfam" id="PF00664">
    <property type="entry name" value="ABC_membrane"/>
    <property type="match status" value="1"/>
</dbReference>
<dbReference type="EMBL" id="JACHXJ010000001">
    <property type="protein sequence ID" value="MBB3126589.1"/>
    <property type="molecule type" value="Genomic_DNA"/>
</dbReference>
<dbReference type="Pfam" id="PF00005">
    <property type="entry name" value="ABC_tran"/>
    <property type="match status" value="1"/>
</dbReference>
<feature type="transmembrane region" description="Helical" evidence="8">
    <location>
        <begin position="141"/>
        <end position="158"/>
    </location>
</feature>
<dbReference type="Proteomes" id="UP000517523">
    <property type="component" value="Unassembled WGS sequence"/>
</dbReference>
<dbReference type="CDD" id="cd03251">
    <property type="entry name" value="ABCC_MsbA"/>
    <property type="match status" value="1"/>
</dbReference>
<keyword evidence="5 11" id="KW-0067">ATP-binding</keyword>
<dbReference type="PROSITE" id="PS50893">
    <property type="entry name" value="ABC_TRANSPORTER_2"/>
    <property type="match status" value="1"/>
</dbReference>
<dbReference type="AlphaFoldDB" id="A0A839TMK7"/>
<comment type="caution">
    <text evidence="11">The sequence shown here is derived from an EMBL/GenBank/DDBJ whole genome shotgun (WGS) entry which is preliminary data.</text>
</comment>
<dbReference type="RefSeq" id="WP_183580000.1">
    <property type="nucleotide sequence ID" value="NZ_JACHXJ010000001.1"/>
</dbReference>
<dbReference type="PROSITE" id="PS50929">
    <property type="entry name" value="ABC_TM1F"/>
    <property type="match status" value="1"/>
</dbReference>
<reference evidence="11 12" key="1">
    <citation type="submission" date="2020-08" db="EMBL/GenBank/DDBJ databases">
        <title>Genomic Encyclopedia of Type Strains, Phase III (KMG-III): the genomes of soil and plant-associated and newly described type strains.</title>
        <authorList>
            <person name="Whitman W."/>
        </authorList>
    </citation>
    <scope>NUCLEOTIDE SEQUENCE [LARGE SCALE GENOMIC DNA]</scope>
    <source>
        <strain evidence="11 12">CECT 5831</strain>
    </source>
</reference>
<protein>
    <submittedName>
        <fullName evidence="11">ATP-binding cassette subfamily B protein</fullName>
    </submittedName>
</protein>
<dbReference type="GO" id="GO:0015421">
    <property type="term" value="F:ABC-type oligopeptide transporter activity"/>
    <property type="evidence" value="ECO:0007669"/>
    <property type="project" value="TreeGrafter"/>
</dbReference>
<evidence type="ECO:0000256" key="5">
    <source>
        <dbReference type="ARBA" id="ARBA00022840"/>
    </source>
</evidence>
<dbReference type="SMART" id="SM00382">
    <property type="entry name" value="AAA"/>
    <property type="match status" value="1"/>
</dbReference>
<dbReference type="InterPro" id="IPR003593">
    <property type="entry name" value="AAA+_ATPase"/>
</dbReference>
<feature type="domain" description="ABC transporter" evidence="9">
    <location>
        <begin position="339"/>
        <end position="574"/>
    </location>
</feature>
<comment type="similarity">
    <text evidence="2">Belongs to the ABC transporter superfamily.</text>
</comment>